<keyword evidence="2" id="KW-1133">Transmembrane helix</keyword>
<keyword evidence="3" id="KW-0503">Monooxygenase</keyword>
<dbReference type="EMBL" id="MU006777">
    <property type="protein sequence ID" value="KAF2645995.1"/>
    <property type="molecule type" value="Genomic_DNA"/>
</dbReference>
<dbReference type="Proteomes" id="UP000799753">
    <property type="component" value="Unassembled WGS sequence"/>
</dbReference>
<evidence type="ECO:0000256" key="1">
    <source>
        <dbReference type="PIRSR" id="PIRSR602401-1"/>
    </source>
</evidence>
<sequence length="519" mass="58349">MFHYVAASVSAFFGLIYVFFALGNCGVFGAIAKAILFTIAFNTGLLSSISAYRVFFHRCCKFPGPLPAKVSRFYAAKKSAENVQYYKEVAKLHATYGDFVRTGPREVSVLRRSAVQAIYGPNSECRKSTWYGQTGNDQQKTSIHMTRDHNKYRLRRRAWDRGFAIKAINTYEPRIKNKADIFMDQLAKAGEKPVDVTKWGMFFSFDVMGEIGFSKDFNNLTTGVEHIAIKGVHDHMNMLGIMSMIPWLLNMLSCIPGAASGYTDFFNFCSQEIHAKTKSWDPETYPQDLVSWLLKALKEKDVTAPSAEALEDDTRVIIVAGSETTATTLASALYFMAKYPEKQRKLQQLLDEVIPEPSAWDYEKVKATTYIDDWISETLRLRPALLNGGPRQTPARGITVDETYIPGGCNVLIPVSLIHRDPRWWQQAEEFIPERFGESREEMGTDNAPYMPFSLGSYSCPGKNLGQLSLRISISSILGRFNVSFAPGETGETFINDTLDTFTVTLPPLNLQFTPRNQG</sequence>
<keyword evidence="2" id="KW-0472">Membrane</keyword>
<keyword evidence="1" id="KW-0349">Heme</keyword>
<dbReference type="InterPro" id="IPR002401">
    <property type="entry name" value="Cyt_P450_E_grp-I"/>
</dbReference>
<proteinExistence type="predicted"/>
<dbReference type="InterPro" id="IPR050121">
    <property type="entry name" value="Cytochrome_P450_monoxygenase"/>
</dbReference>
<dbReference type="GO" id="GO:0020037">
    <property type="term" value="F:heme binding"/>
    <property type="evidence" value="ECO:0007669"/>
    <property type="project" value="InterPro"/>
</dbReference>
<evidence type="ECO:0000313" key="3">
    <source>
        <dbReference type="EMBL" id="KAF2645995.1"/>
    </source>
</evidence>
<comment type="cofactor">
    <cofactor evidence="1">
        <name>heme</name>
        <dbReference type="ChEBI" id="CHEBI:30413"/>
    </cofactor>
</comment>
<dbReference type="GO" id="GO:0005506">
    <property type="term" value="F:iron ion binding"/>
    <property type="evidence" value="ECO:0007669"/>
    <property type="project" value="InterPro"/>
</dbReference>
<reference evidence="3" key="1">
    <citation type="journal article" date="2020" name="Stud. Mycol.">
        <title>101 Dothideomycetes genomes: a test case for predicting lifestyles and emergence of pathogens.</title>
        <authorList>
            <person name="Haridas S."/>
            <person name="Albert R."/>
            <person name="Binder M."/>
            <person name="Bloem J."/>
            <person name="Labutti K."/>
            <person name="Salamov A."/>
            <person name="Andreopoulos B."/>
            <person name="Baker S."/>
            <person name="Barry K."/>
            <person name="Bills G."/>
            <person name="Bluhm B."/>
            <person name="Cannon C."/>
            <person name="Castanera R."/>
            <person name="Culley D."/>
            <person name="Daum C."/>
            <person name="Ezra D."/>
            <person name="Gonzalez J."/>
            <person name="Henrissat B."/>
            <person name="Kuo A."/>
            <person name="Liang C."/>
            <person name="Lipzen A."/>
            <person name="Lutzoni F."/>
            <person name="Magnuson J."/>
            <person name="Mondo S."/>
            <person name="Nolan M."/>
            <person name="Ohm R."/>
            <person name="Pangilinan J."/>
            <person name="Park H.-J."/>
            <person name="Ramirez L."/>
            <person name="Alfaro M."/>
            <person name="Sun H."/>
            <person name="Tritt A."/>
            <person name="Yoshinaga Y."/>
            <person name="Zwiers L.-H."/>
            <person name="Turgeon B."/>
            <person name="Goodwin S."/>
            <person name="Spatafora J."/>
            <person name="Crous P."/>
            <person name="Grigoriev I."/>
        </authorList>
    </citation>
    <scope>NUCLEOTIDE SEQUENCE</scope>
    <source>
        <strain evidence="3">CBS 473.64</strain>
    </source>
</reference>
<feature type="transmembrane region" description="Helical" evidence="2">
    <location>
        <begin position="6"/>
        <end position="27"/>
    </location>
</feature>
<name>A0A6A6SDM9_9PLEO</name>
<accession>A0A6A6SDM9</accession>
<protein>
    <submittedName>
        <fullName evidence="3">Putative benzoate 4-monooxygenase cytochrome P450</fullName>
    </submittedName>
</protein>
<dbReference type="CDD" id="cd11061">
    <property type="entry name" value="CYP67-like"/>
    <property type="match status" value="1"/>
</dbReference>
<evidence type="ECO:0000256" key="2">
    <source>
        <dbReference type="SAM" id="Phobius"/>
    </source>
</evidence>
<dbReference type="Pfam" id="PF00067">
    <property type="entry name" value="p450"/>
    <property type="match status" value="1"/>
</dbReference>
<feature type="binding site" description="axial binding residue" evidence="1">
    <location>
        <position position="460"/>
    </location>
    <ligand>
        <name>heme</name>
        <dbReference type="ChEBI" id="CHEBI:30413"/>
    </ligand>
    <ligandPart>
        <name>Fe</name>
        <dbReference type="ChEBI" id="CHEBI:18248"/>
    </ligandPart>
</feature>
<keyword evidence="2" id="KW-0812">Transmembrane</keyword>
<dbReference type="GO" id="GO:0004497">
    <property type="term" value="F:monooxygenase activity"/>
    <property type="evidence" value="ECO:0007669"/>
    <property type="project" value="UniProtKB-KW"/>
</dbReference>
<dbReference type="InterPro" id="IPR001128">
    <property type="entry name" value="Cyt_P450"/>
</dbReference>
<dbReference type="OrthoDB" id="6692864at2759"/>
<dbReference type="AlphaFoldDB" id="A0A6A6SDM9"/>
<dbReference type="PANTHER" id="PTHR24305">
    <property type="entry name" value="CYTOCHROME P450"/>
    <property type="match status" value="1"/>
</dbReference>
<dbReference type="SUPFAM" id="SSF48264">
    <property type="entry name" value="Cytochrome P450"/>
    <property type="match status" value="1"/>
</dbReference>
<keyword evidence="3" id="KW-0560">Oxidoreductase</keyword>
<keyword evidence="4" id="KW-1185">Reference proteome</keyword>
<dbReference type="PRINTS" id="PR00463">
    <property type="entry name" value="EP450I"/>
</dbReference>
<dbReference type="Gene3D" id="1.10.630.10">
    <property type="entry name" value="Cytochrome P450"/>
    <property type="match status" value="1"/>
</dbReference>
<dbReference type="InterPro" id="IPR036396">
    <property type="entry name" value="Cyt_P450_sf"/>
</dbReference>
<dbReference type="GO" id="GO:0016705">
    <property type="term" value="F:oxidoreductase activity, acting on paired donors, with incorporation or reduction of molecular oxygen"/>
    <property type="evidence" value="ECO:0007669"/>
    <property type="project" value="InterPro"/>
</dbReference>
<dbReference type="PRINTS" id="PR00385">
    <property type="entry name" value="P450"/>
</dbReference>
<evidence type="ECO:0000313" key="4">
    <source>
        <dbReference type="Proteomes" id="UP000799753"/>
    </source>
</evidence>
<organism evidence="3 4">
    <name type="scientific">Massarina eburnea CBS 473.64</name>
    <dbReference type="NCBI Taxonomy" id="1395130"/>
    <lineage>
        <taxon>Eukaryota</taxon>
        <taxon>Fungi</taxon>
        <taxon>Dikarya</taxon>
        <taxon>Ascomycota</taxon>
        <taxon>Pezizomycotina</taxon>
        <taxon>Dothideomycetes</taxon>
        <taxon>Pleosporomycetidae</taxon>
        <taxon>Pleosporales</taxon>
        <taxon>Massarineae</taxon>
        <taxon>Massarinaceae</taxon>
        <taxon>Massarina</taxon>
    </lineage>
</organism>
<keyword evidence="1" id="KW-0408">Iron</keyword>
<gene>
    <name evidence="3" type="ORF">P280DRAFT_465738</name>
</gene>
<feature type="transmembrane region" description="Helical" evidence="2">
    <location>
        <begin position="34"/>
        <end position="55"/>
    </location>
</feature>
<keyword evidence="1" id="KW-0479">Metal-binding</keyword>
<dbReference type="PANTHER" id="PTHR24305:SF78">
    <property type="entry name" value="P450, PUTATIVE (EUROFUNG)-RELATED"/>
    <property type="match status" value="1"/>
</dbReference>